<organism evidence="1 2">
    <name type="scientific">Rhizobium etli 8C-3</name>
    <dbReference type="NCBI Taxonomy" id="538025"/>
    <lineage>
        <taxon>Bacteria</taxon>
        <taxon>Pseudomonadati</taxon>
        <taxon>Pseudomonadota</taxon>
        <taxon>Alphaproteobacteria</taxon>
        <taxon>Hyphomicrobiales</taxon>
        <taxon>Rhizobiaceae</taxon>
        <taxon>Rhizobium/Agrobacterium group</taxon>
        <taxon>Rhizobium</taxon>
    </lineage>
</organism>
<name>A0A1L5NZV2_RHIET</name>
<sequence length="60" mass="6806">MKDDHRRRIAEPGPVIFEEEMIGIGKKFRCSAPLKSATKCFHEAGAGPVVWSHYFEDTDL</sequence>
<evidence type="ECO:0000313" key="1">
    <source>
        <dbReference type="EMBL" id="APO73432.1"/>
    </source>
</evidence>
<dbReference type="EMBL" id="CP017241">
    <property type="protein sequence ID" value="APO73432.1"/>
    <property type="molecule type" value="Genomic_DNA"/>
</dbReference>
<protein>
    <submittedName>
        <fullName evidence="1">Uncharacterized protein</fullName>
    </submittedName>
</protein>
<proteinExistence type="predicted"/>
<accession>A0A1L5NZV2</accession>
<evidence type="ECO:0000313" key="2">
    <source>
        <dbReference type="Proteomes" id="UP000185109"/>
    </source>
</evidence>
<dbReference type="Proteomes" id="UP000185109">
    <property type="component" value="Chromosome"/>
</dbReference>
<gene>
    <name evidence="1" type="ORF">AM571_CH00584</name>
</gene>
<dbReference type="AlphaFoldDB" id="A0A1L5NZV2"/>
<reference evidence="1 2" key="1">
    <citation type="submission" date="2016-09" db="EMBL/GenBank/DDBJ databases">
        <title>The complete genome sequences of Rhizobium gallicum, symbiovars gallicum and phaseoli, symbionts associated to common bean (Phaseolus vulgaris).</title>
        <authorList>
            <person name="Bustos P."/>
            <person name="Santamaria R.I."/>
            <person name="Perez-Carrascal O.M."/>
            <person name="Juarez S."/>
            <person name="Lozano L."/>
            <person name="Martinez-Flores I."/>
            <person name="Martinez-Romero E."/>
            <person name="Cevallos M."/>
            <person name="Romero D."/>
            <person name="Davila G."/>
            <person name="Gonzalez V."/>
        </authorList>
    </citation>
    <scope>NUCLEOTIDE SEQUENCE [LARGE SCALE GENOMIC DNA]</scope>
    <source>
        <strain evidence="1 2">8C-3</strain>
    </source>
</reference>